<sequence>MFSGNALFFLLVMSSGCRESQSHRKVNPIRVLVFNGDGAQRETTWAQYGATVRAAGDYTLCLRFNIWVFRLLTAGGLPALHEDFDDDRGGRSGAGAVGRTCVKKAEAAASSPPPSPPAAISFEVYFQKIRTKYGGYGRFYPLPANLATNKWYHYCQVRDVTSGEGRVYLDGDLIIRDPAYFTENRDERKVILGQDEFKVKYSLSGKVSQINMWSRPLTQDEILSLANCEVNLEGDLLTWSKNWQLYDIEEEVRFEEQLLLTFINNYLFLFRPSSLRNLPSPLISLSLPFPFAFSLFLPFFLLSSPFLLLLLPPLPNPLTPSLLANPLFLSFHSLLITPLPFFFLPFLPLPFSCFPFFLFLFPSSLSSPSSALLFPPSPPLSPLPSSLPLLSSFASSHFLIPSSTFLPSSLLLFSSPHPPPSSLPRALLSSPRAFPCRSCAGRCPAGG</sequence>
<protein>
    <submittedName>
        <fullName evidence="3">Putative neuronal pentraxin-1-like</fullName>
    </submittedName>
</protein>
<dbReference type="AlphaFoldDB" id="A0A423SDS0"/>
<dbReference type="SUPFAM" id="SSF49899">
    <property type="entry name" value="Concanavalin A-like lectins/glucanases"/>
    <property type="match status" value="1"/>
</dbReference>
<keyword evidence="4" id="KW-1185">Reference proteome</keyword>
<reference evidence="3 4" key="2">
    <citation type="submission" date="2019-01" db="EMBL/GenBank/DDBJ databases">
        <title>The decoding of complex shrimp genome reveals the adaptation for benthos swimmer, frequently molting mechanism and breeding impact on genome.</title>
        <authorList>
            <person name="Sun Y."/>
            <person name="Gao Y."/>
            <person name="Yu Y."/>
        </authorList>
    </citation>
    <scope>NUCLEOTIDE SEQUENCE [LARGE SCALE GENOMIC DNA]</scope>
    <source>
        <tissue evidence="3">Muscle</tissue>
    </source>
</reference>
<keyword evidence="1" id="KW-1133">Transmembrane helix</keyword>
<dbReference type="EMBL" id="QCYY01003722">
    <property type="protein sequence ID" value="ROT62341.1"/>
    <property type="molecule type" value="Genomic_DNA"/>
</dbReference>
<dbReference type="Gene3D" id="2.60.120.200">
    <property type="match status" value="1"/>
</dbReference>
<accession>A0A423SDS0</accession>
<keyword evidence="2" id="KW-0732">Signal</keyword>
<evidence type="ECO:0000313" key="4">
    <source>
        <dbReference type="Proteomes" id="UP000283509"/>
    </source>
</evidence>
<evidence type="ECO:0000256" key="1">
    <source>
        <dbReference type="SAM" id="Phobius"/>
    </source>
</evidence>
<dbReference type="Proteomes" id="UP000283509">
    <property type="component" value="Unassembled WGS sequence"/>
</dbReference>
<reference evidence="3 4" key="1">
    <citation type="submission" date="2018-04" db="EMBL/GenBank/DDBJ databases">
        <authorList>
            <person name="Zhang X."/>
            <person name="Yuan J."/>
            <person name="Li F."/>
            <person name="Xiang J."/>
        </authorList>
    </citation>
    <scope>NUCLEOTIDE SEQUENCE [LARGE SCALE GENOMIC DNA]</scope>
    <source>
        <tissue evidence="3">Muscle</tissue>
    </source>
</reference>
<feature type="chain" id="PRO_5019187449" evidence="2">
    <location>
        <begin position="23"/>
        <end position="447"/>
    </location>
</feature>
<keyword evidence="1" id="KW-0812">Transmembrane</keyword>
<comment type="caution">
    <text evidence="3">The sequence shown here is derived from an EMBL/GenBank/DDBJ whole genome shotgun (WGS) entry which is preliminary data.</text>
</comment>
<dbReference type="InterPro" id="IPR013320">
    <property type="entry name" value="ConA-like_dom_sf"/>
</dbReference>
<organism evidence="3 4">
    <name type="scientific">Penaeus vannamei</name>
    <name type="common">Whiteleg shrimp</name>
    <name type="synonym">Litopenaeus vannamei</name>
    <dbReference type="NCBI Taxonomy" id="6689"/>
    <lineage>
        <taxon>Eukaryota</taxon>
        <taxon>Metazoa</taxon>
        <taxon>Ecdysozoa</taxon>
        <taxon>Arthropoda</taxon>
        <taxon>Crustacea</taxon>
        <taxon>Multicrustacea</taxon>
        <taxon>Malacostraca</taxon>
        <taxon>Eumalacostraca</taxon>
        <taxon>Eucarida</taxon>
        <taxon>Decapoda</taxon>
        <taxon>Dendrobranchiata</taxon>
        <taxon>Penaeoidea</taxon>
        <taxon>Penaeidae</taxon>
        <taxon>Penaeus</taxon>
    </lineage>
</organism>
<keyword evidence="1" id="KW-0472">Membrane</keyword>
<dbReference type="Pfam" id="PF13385">
    <property type="entry name" value="Laminin_G_3"/>
    <property type="match status" value="1"/>
</dbReference>
<proteinExistence type="predicted"/>
<feature type="transmembrane region" description="Helical" evidence="1">
    <location>
        <begin position="323"/>
        <end position="344"/>
    </location>
</feature>
<gene>
    <name evidence="3" type="ORF">C7M84_019809</name>
</gene>
<feature type="transmembrane region" description="Helical" evidence="1">
    <location>
        <begin position="287"/>
        <end position="311"/>
    </location>
</feature>
<evidence type="ECO:0000313" key="3">
    <source>
        <dbReference type="EMBL" id="ROT62341.1"/>
    </source>
</evidence>
<feature type="signal peptide" evidence="2">
    <location>
        <begin position="1"/>
        <end position="22"/>
    </location>
</feature>
<name>A0A423SDS0_PENVA</name>
<evidence type="ECO:0000256" key="2">
    <source>
        <dbReference type="SAM" id="SignalP"/>
    </source>
</evidence>